<dbReference type="InterPro" id="IPR005824">
    <property type="entry name" value="KOW"/>
</dbReference>
<feature type="compositionally biased region" description="Polar residues" evidence="8">
    <location>
        <begin position="925"/>
        <end position="936"/>
    </location>
</feature>
<feature type="region of interest" description="Disordered" evidence="8">
    <location>
        <begin position="583"/>
        <end position="614"/>
    </location>
</feature>
<gene>
    <name evidence="10" type="ORF">BCR44DRAFT_1514856</name>
</gene>
<feature type="compositionally biased region" description="Low complexity" evidence="8">
    <location>
        <begin position="680"/>
        <end position="690"/>
    </location>
</feature>
<feature type="region of interest" description="Disordered" evidence="8">
    <location>
        <begin position="1"/>
        <end position="109"/>
    </location>
</feature>
<comment type="similarity">
    <text evidence="2">Belongs to the SPT5 family.</text>
</comment>
<keyword evidence="4" id="KW-0539">Nucleus</keyword>
<feature type="region of interest" description="Disordered" evidence="8">
    <location>
        <begin position="677"/>
        <end position="909"/>
    </location>
</feature>
<dbReference type="CDD" id="cd06081">
    <property type="entry name" value="KOW_Spt5_1"/>
    <property type="match status" value="1"/>
</dbReference>
<evidence type="ECO:0000256" key="1">
    <source>
        <dbReference type="ARBA" id="ARBA00004123"/>
    </source>
</evidence>
<feature type="compositionally biased region" description="Polar residues" evidence="8">
    <location>
        <begin position="788"/>
        <end position="799"/>
    </location>
</feature>
<dbReference type="InterPro" id="IPR014722">
    <property type="entry name" value="Rib_uL2_dom2"/>
</dbReference>
<dbReference type="GO" id="GO:0006368">
    <property type="term" value="P:transcription elongation by RNA polymerase II"/>
    <property type="evidence" value="ECO:0007669"/>
    <property type="project" value="TreeGrafter"/>
</dbReference>
<dbReference type="InterPro" id="IPR036735">
    <property type="entry name" value="NGN_dom_sf"/>
</dbReference>
<dbReference type="Gene3D" id="2.30.30.30">
    <property type="match status" value="3"/>
</dbReference>
<feature type="region of interest" description="Disordered" evidence="8">
    <location>
        <begin position="922"/>
        <end position="991"/>
    </location>
</feature>
<feature type="compositionally biased region" description="Polar residues" evidence="8">
    <location>
        <begin position="857"/>
        <end position="866"/>
    </location>
</feature>
<dbReference type="Pfam" id="PF23284">
    <property type="entry name" value="KOW2_Spt5"/>
    <property type="match status" value="1"/>
</dbReference>
<feature type="compositionally biased region" description="Low complexity" evidence="8">
    <location>
        <begin position="874"/>
        <end position="886"/>
    </location>
</feature>
<feature type="compositionally biased region" description="Acidic residues" evidence="8">
    <location>
        <begin position="45"/>
        <end position="67"/>
    </location>
</feature>
<evidence type="ECO:0000313" key="10">
    <source>
        <dbReference type="EMBL" id="ORZ33251.1"/>
    </source>
</evidence>
<dbReference type="PANTHER" id="PTHR11125:SF7">
    <property type="entry name" value="TRANSCRIPTION ELONGATION FACTOR SPT5"/>
    <property type="match status" value="1"/>
</dbReference>
<keyword evidence="11" id="KW-1185">Reference proteome</keyword>
<sequence length="1110" mass="117361">MSANNDDYDNGDDARFDDEGAIGSGSGNGAYDDDDEDDIGRYQTEDLEGEGEDDDDDDEEDEEDEEDRGGRKRRKRKKASGPNMFLDMEAEVEDADEDEEDYAEEEEGFIDREEEEVPDTEVYMRDRRAHRELEQELQRTSNHDLHDLAAQYDVKYQARERRNRRFMGGSASSAPQSALLPSSVSDPKMWMIRCREGKERDIVHLLMRKSLDAARRAASGTGDKPMMLHSALYRDDLKGFFYVEADGVPGVYMSKMTLVPVKEMPDVLYVKPEDKSEDLLAKEWVRIKRGKYAGDLAKVVETNFDGTEATVQLLPRLNLDDFDDRRKMARGSGVADDEGGDGAAGSGGTAAKRKRGGKAVGGASAAATRPPQRLFNPREFPSHISRKITRGANGTLKLGGETFRDGYLEKAVRVTALDLNGAPPTLEEIEKFAGGSHGVIDAKTLKSLKHAAETREAEGTVFTAGDRVVVTQGELANVPAIIKSIENKIALIVPVERNMFGQTSVPITQLRKHFVPGNAVRVISGKYQGKLGTVVAVDNSAVTIVDVVEHVELQVFARDLADAKDQAVSAKNDITAGATGMATLPGESSRMGPPKLPPVPRGGPAGGPQRKRGDPLLNATVRVLSGQYKGYVGTVTVSNRDGTAKVRLQANTRVIAIPKKDLAMKDAAGHFVPVEGGFGIASNPSSSSMSGGYGMTPRAWNDGSATPGRPGGDRDKFDRPSRTPNPFAAAQTPNPYASGAMTPYHAGSGGSDFDGGKTPAWDAGSKTPYRAADDSSWGSSSSRHDPWSASSTAPSSNRDTYGGAGGYTPKDAWEGRQDPSRSSASAWNPSSSGPDAWSSSSTSGPAPGTGYTPGQAYTNSSSSTAYPTDPRRSGAAAYTGSTAGFTGPSGGATPSTWGTTPAYSSSTSSMARSAFGGAAPGGYGSTPQLAQGSTPMYNRFSAPTPRHESSTAGGMGAGGFTPMHMGGSTSVYSQSTSVAPARPAPAAPAASAPIVPTQDSLQGAKWPRTNVLVRIVRATDALAAGTTAKVLKADWDTDTVDLDVPSGGDQVPVAIIEVVPPAKGDRAVALQGEHAGKVGMVIGVHDSAAVVRTGVTFETFPIGLLGKLQE</sequence>
<dbReference type="CDD" id="cd09888">
    <property type="entry name" value="NGN_Euk"/>
    <property type="match status" value="1"/>
</dbReference>
<evidence type="ECO:0000259" key="9">
    <source>
        <dbReference type="SMART" id="SM00739"/>
    </source>
</evidence>
<dbReference type="InterPro" id="IPR039659">
    <property type="entry name" value="SPT5"/>
</dbReference>
<feature type="domain" description="KOW" evidence="9">
    <location>
        <begin position="461"/>
        <end position="488"/>
    </location>
</feature>
<feature type="compositionally biased region" description="Acidic residues" evidence="8">
    <location>
        <begin position="1"/>
        <end position="11"/>
    </location>
</feature>
<feature type="domain" description="KOW" evidence="9">
    <location>
        <begin position="1060"/>
        <end position="1087"/>
    </location>
</feature>
<dbReference type="Pfam" id="PF11942">
    <property type="entry name" value="Spt5_N"/>
    <property type="match status" value="1"/>
</dbReference>
<dbReference type="InterPro" id="IPR041978">
    <property type="entry name" value="KOW_Spt5_5"/>
</dbReference>
<feature type="domain" description="KOW" evidence="9">
    <location>
        <begin position="278"/>
        <end position="305"/>
    </location>
</feature>
<feature type="compositionally biased region" description="Acidic residues" evidence="8">
    <location>
        <begin position="88"/>
        <end position="109"/>
    </location>
</feature>
<dbReference type="GO" id="GO:0003729">
    <property type="term" value="F:mRNA binding"/>
    <property type="evidence" value="ECO:0007669"/>
    <property type="project" value="TreeGrafter"/>
</dbReference>
<dbReference type="SMART" id="SM00739">
    <property type="entry name" value="KOW"/>
    <property type="match status" value="5"/>
</dbReference>
<dbReference type="GO" id="GO:0006357">
    <property type="term" value="P:regulation of transcription by RNA polymerase II"/>
    <property type="evidence" value="ECO:0007669"/>
    <property type="project" value="InterPro"/>
</dbReference>
<feature type="compositionally biased region" description="Basic residues" evidence="8">
    <location>
        <begin position="70"/>
        <end position="79"/>
    </location>
</feature>
<dbReference type="Proteomes" id="UP000193411">
    <property type="component" value="Unassembled WGS sequence"/>
</dbReference>
<feature type="domain" description="KOW" evidence="9">
    <location>
        <begin position="614"/>
        <end position="641"/>
    </location>
</feature>
<dbReference type="InterPro" id="IPR041975">
    <property type="entry name" value="KOW_Spt5_2"/>
</dbReference>
<dbReference type="Pfam" id="PF00467">
    <property type="entry name" value="KOW"/>
    <property type="match status" value="1"/>
</dbReference>
<organism evidence="10 11">
    <name type="scientific">Catenaria anguillulae PL171</name>
    <dbReference type="NCBI Taxonomy" id="765915"/>
    <lineage>
        <taxon>Eukaryota</taxon>
        <taxon>Fungi</taxon>
        <taxon>Fungi incertae sedis</taxon>
        <taxon>Blastocladiomycota</taxon>
        <taxon>Blastocladiomycetes</taxon>
        <taxon>Blastocladiales</taxon>
        <taxon>Catenariaceae</taxon>
        <taxon>Catenaria</taxon>
    </lineage>
</organism>
<name>A0A1Y2HH89_9FUNG</name>
<dbReference type="Pfam" id="PF03439">
    <property type="entry name" value="Spt5-NGN"/>
    <property type="match status" value="1"/>
</dbReference>
<dbReference type="InterPro" id="IPR022581">
    <property type="entry name" value="Spt5_N"/>
</dbReference>
<dbReference type="InterPro" id="IPR041973">
    <property type="entry name" value="KOW_Spt5_1"/>
</dbReference>
<dbReference type="InterPro" id="IPR039385">
    <property type="entry name" value="NGN_Euk"/>
</dbReference>
<protein>
    <recommendedName>
        <fullName evidence="6">Chromatin elongation factor SPT5</fullName>
    </recommendedName>
    <alternativeName>
        <fullName evidence="7">Chromatin elongation factor spt5</fullName>
    </alternativeName>
</protein>
<comment type="function">
    <text evidence="5">The SPT4-SPT5 complex mediates both activation and inhibition of transcription elongation, and plays a role in pre-mRNA processing. This complex seems to be important for the stability of the RNA polymerase II elongation machinery on the chromatin template but not for the inherent ability of this machinery to translocate down the gene.</text>
</comment>
<proteinExistence type="inferred from homology"/>
<feature type="compositionally biased region" description="Polar residues" evidence="8">
    <location>
        <begin position="967"/>
        <end position="978"/>
    </location>
</feature>
<feature type="domain" description="KOW" evidence="9">
    <location>
        <begin position="513"/>
        <end position="540"/>
    </location>
</feature>
<dbReference type="EMBL" id="MCFL01000037">
    <property type="protein sequence ID" value="ORZ33251.1"/>
    <property type="molecule type" value="Genomic_DNA"/>
</dbReference>
<dbReference type="InterPro" id="IPR005100">
    <property type="entry name" value="NGN-domain"/>
</dbReference>
<dbReference type="CDD" id="cd06083">
    <property type="entry name" value="KOW_Spt5_3"/>
    <property type="match status" value="1"/>
</dbReference>
<evidence type="ECO:0000256" key="3">
    <source>
        <dbReference type="ARBA" id="ARBA00023163"/>
    </source>
</evidence>
<feature type="compositionally biased region" description="Low complexity" evidence="8">
    <location>
        <begin position="899"/>
        <end position="909"/>
    </location>
</feature>
<evidence type="ECO:0000256" key="2">
    <source>
        <dbReference type="ARBA" id="ARBA00006956"/>
    </source>
</evidence>
<feature type="region of interest" description="Disordered" evidence="8">
    <location>
        <begin position="330"/>
        <end position="383"/>
    </location>
</feature>
<comment type="subcellular location">
    <subcellularLocation>
        <location evidence="1">Nucleus</location>
    </subcellularLocation>
</comment>
<reference evidence="10 11" key="1">
    <citation type="submission" date="2016-07" db="EMBL/GenBank/DDBJ databases">
        <title>Pervasive Adenine N6-methylation of Active Genes in Fungi.</title>
        <authorList>
            <consortium name="DOE Joint Genome Institute"/>
            <person name="Mondo S.J."/>
            <person name="Dannebaum R.O."/>
            <person name="Kuo R.C."/>
            <person name="Labutti K."/>
            <person name="Haridas S."/>
            <person name="Kuo A."/>
            <person name="Salamov A."/>
            <person name="Ahrendt S.R."/>
            <person name="Lipzen A."/>
            <person name="Sullivan W."/>
            <person name="Andreopoulos W.B."/>
            <person name="Clum A."/>
            <person name="Lindquist E."/>
            <person name="Daum C."/>
            <person name="Ramamoorthy G.K."/>
            <person name="Gryganskyi A."/>
            <person name="Culley D."/>
            <person name="Magnuson J.K."/>
            <person name="James T.Y."/>
            <person name="O'Malley M.A."/>
            <person name="Stajich J.E."/>
            <person name="Spatafora J.W."/>
            <person name="Visel A."/>
            <person name="Grigoriev I.V."/>
        </authorList>
    </citation>
    <scope>NUCLEOTIDE SEQUENCE [LARGE SCALE GENOMIC DNA]</scope>
    <source>
        <strain evidence="10 11">PL171</strain>
    </source>
</reference>
<dbReference type="STRING" id="765915.A0A1Y2HH89"/>
<dbReference type="Pfam" id="PF23042">
    <property type="entry name" value="KOW1_SPT5"/>
    <property type="match status" value="1"/>
</dbReference>
<dbReference type="GO" id="GO:0032784">
    <property type="term" value="P:regulation of DNA-templated transcription elongation"/>
    <property type="evidence" value="ECO:0007669"/>
    <property type="project" value="InterPro"/>
</dbReference>
<evidence type="ECO:0000256" key="5">
    <source>
        <dbReference type="ARBA" id="ARBA00024691"/>
    </source>
</evidence>
<feature type="compositionally biased region" description="Low complexity" evidence="8">
    <location>
        <begin position="820"/>
        <end position="856"/>
    </location>
</feature>
<dbReference type="InterPro" id="IPR041976">
    <property type="entry name" value="KOW_Spt5_3"/>
</dbReference>
<dbReference type="Gene3D" id="3.30.70.940">
    <property type="entry name" value="NusG, N-terminal domain"/>
    <property type="match status" value="1"/>
</dbReference>
<evidence type="ECO:0000256" key="8">
    <source>
        <dbReference type="SAM" id="MobiDB-lite"/>
    </source>
</evidence>
<evidence type="ECO:0000256" key="4">
    <source>
        <dbReference type="ARBA" id="ARBA00023242"/>
    </source>
</evidence>
<dbReference type="InterPro" id="IPR008991">
    <property type="entry name" value="Translation_prot_SH3-like_sf"/>
</dbReference>
<dbReference type="Pfam" id="PF23290">
    <property type="entry name" value="KOW5_SPT5"/>
    <property type="match status" value="1"/>
</dbReference>
<comment type="caution">
    <text evidence="10">The sequence shown here is derived from an EMBL/GenBank/DDBJ whole genome shotgun (WGS) entry which is preliminary data.</text>
</comment>
<feature type="compositionally biased region" description="Basic and acidic residues" evidence="8">
    <location>
        <begin position="711"/>
        <end position="721"/>
    </location>
</feature>
<dbReference type="PANTHER" id="PTHR11125">
    <property type="entry name" value="SUPPRESSOR OF TY 5"/>
    <property type="match status" value="1"/>
</dbReference>
<evidence type="ECO:0000313" key="11">
    <source>
        <dbReference type="Proteomes" id="UP000193411"/>
    </source>
</evidence>
<evidence type="ECO:0000256" key="6">
    <source>
        <dbReference type="ARBA" id="ARBA00029865"/>
    </source>
</evidence>
<keyword evidence="3" id="KW-0804">Transcription</keyword>
<accession>A0A1Y2HH89</accession>
<evidence type="ECO:0000256" key="7">
    <source>
        <dbReference type="ARBA" id="ARBA00031006"/>
    </source>
</evidence>
<dbReference type="OrthoDB" id="28901at2759"/>
<dbReference type="SUPFAM" id="SSF50104">
    <property type="entry name" value="Translation proteins SH3-like domain"/>
    <property type="match status" value="1"/>
</dbReference>
<dbReference type="GO" id="GO:0032044">
    <property type="term" value="C:DSIF complex"/>
    <property type="evidence" value="ECO:0007669"/>
    <property type="project" value="TreeGrafter"/>
</dbReference>
<dbReference type="AlphaFoldDB" id="A0A1Y2HH89"/>